<dbReference type="Proteomes" id="UP001497392">
    <property type="component" value="Unassembled WGS sequence"/>
</dbReference>
<evidence type="ECO:0000256" key="4">
    <source>
        <dbReference type="ARBA" id="ARBA00023125"/>
    </source>
</evidence>
<accession>A0ABP1FPA1</accession>
<dbReference type="SUPFAM" id="SSF90229">
    <property type="entry name" value="CCCH zinc finger"/>
    <property type="match status" value="1"/>
</dbReference>
<keyword evidence="1 5" id="KW-0479">Metal-binding</keyword>
<comment type="caution">
    <text evidence="8">The sequence shown here is derived from an EMBL/GenBank/DDBJ whole genome shotgun (WGS) entry which is preliminary data.</text>
</comment>
<evidence type="ECO:0000256" key="3">
    <source>
        <dbReference type="ARBA" id="ARBA00022833"/>
    </source>
</evidence>
<dbReference type="PROSITE" id="PS50103">
    <property type="entry name" value="ZF_C3H1"/>
    <property type="match status" value="1"/>
</dbReference>
<dbReference type="EMBL" id="CAXHTA020000005">
    <property type="protein sequence ID" value="CAL5221793.1"/>
    <property type="molecule type" value="Genomic_DNA"/>
</dbReference>
<dbReference type="Gene3D" id="3.30.1370.210">
    <property type="match status" value="1"/>
</dbReference>
<keyword evidence="9" id="KW-1185">Reference proteome</keyword>
<dbReference type="InterPro" id="IPR000571">
    <property type="entry name" value="Znf_CCCH"/>
</dbReference>
<feature type="zinc finger region" description="C3H1-type" evidence="5">
    <location>
        <begin position="77"/>
        <end position="105"/>
    </location>
</feature>
<dbReference type="InterPro" id="IPR045234">
    <property type="entry name" value="Unkempt-like"/>
</dbReference>
<evidence type="ECO:0000256" key="6">
    <source>
        <dbReference type="SAM" id="MobiDB-lite"/>
    </source>
</evidence>
<reference evidence="8 9" key="1">
    <citation type="submission" date="2024-06" db="EMBL/GenBank/DDBJ databases">
        <authorList>
            <person name="Kraege A."/>
            <person name="Thomma B."/>
        </authorList>
    </citation>
    <scope>NUCLEOTIDE SEQUENCE [LARGE SCALE GENOMIC DNA]</scope>
</reference>
<gene>
    <name evidence="8" type="primary">g4048</name>
    <name evidence="8" type="ORF">VP750_LOCUS3452</name>
</gene>
<dbReference type="PANTHER" id="PTHR14493">
    <property type="entry name" value="UNKEMPT FAMILY MEMBER"/>
    <property type="match status" value="1"/>
</dbReference>
<dbReference type="PANTHER" id="PTHR14493:SF50">
    <property type="entry name" value="RING FINGER PROTEIN UNKEMPT"/>
    <property type="match status" value="1"/>
</dbReference>
<keyword evidence="2 5" id="KW-0863">Zinc-finger</keyword>
<evidence type="ECO:0000256" key="2">
    <source>
        <dbReference type="ARBA" id="ARBA00022771"/>
    </source>
</evidence>
<dbReference type="Pfam" id="PF25512">
    <property type="entry name" value="zf-CCCH_AtC3H23"/>
    <property type="match status" value="1"/>
</dbReference>
<dbReference type="InterPro" id="IPR057444">
    <property type="entry name" value="Znf-CCCH_AtC3H23-like"/>
</dbReference>
<organism evidence="8 9">
    <name type="scientific">Coccomyxa viridis</name>
    <dbReference type="NCBI Taxonomy" id="1274662"/>
    <lineage>
        <taxon>Eukaryota</taxon>
        <taxon>Viridiplantae</taxon>
        <taxon>Chlorophyta</taxon>
        <taxon>core chlorophytes</taxon>
        <taxon>Trebouxiophyceae</taxon>
        <taxon>Trebouxiophyceae incertae sedis</taxon>
        <taxon>Coccomyxaceae</taxon>
        <taxon>Coccomyxa</taxon>
    </lineage>
</organism>
<proteinExistence type="predicted"/>
<evidence type="ECO:0000256" key="1">
    <source>
        <dbReference type="ARBA" id="ARBA00022723"/>
    </source>
</evidence>
<protein>
    <submittedName>
        <fullName evidence="8">G4048 protein</fullName>
    </submittedName>
</protein>
<evidence type="ECO:0000313" key="8">
    <source>
        <dbReference type="EMBL" id="CAL5221793.1"/>
    </source>
</evidence>
<keyword evidence="4" id="KW-0238">DNA-binding</keyword>
<feature type="region of interest" description="Disordered" evidence="6">
    <location>
        <begin position="689"/>
        <end position="713"/>
    </location>
</feature>
<keyword evidence="3 5" id="KW-0862">Zinc</keyword>
<evidence type="ECO:0000256" key="5">
    <source>
        <dbReference type="PROSITE-ProRule" id="PRU00723"/>
    </source>
</evidence>
<dbReference type="SMART" id="SM00356">
    <property type="entry name" value="ZnF_C3H1"/>
    <property type="match status" value="2"/>
</dbReference>
<feature type="domain" description="C3H1-type" evidence="7">
    <location>
        <begin position="77"/>
        <end position="105"/>
    </location>
</feature>
<name>A0ABP1FPA1_9CHLO</name>
<evidence type="ECO:0000313" key="9">
    <source>
        <dbReference type="Proteomes" id="UP001497392"/>
    </source>
</evidence>
<sequence length="713" mass="74531">MVRGVKTPEGVIYEVETGPPINTSLEDPDNQRFKEDDFRMLYMKVLPCSVRRVHDWTLCNFTHPGEKIRRRDPQTHSYTGIACPDMKKTGLCVRGKRCPYAHNVFEYWLHPTRYRSQLCNDGPKCRRNVCFFAHNIDELRVPPSKPYVAPDMLVEPPEPEAAEPQTANMVVGPLAANPAKPRKLGQVKQPYLRSPVAAHEPPPVRNMSASALSTSGSLELDASQSAGSFISSQSVSFAPPEGFTNVDTWAVVISKSPPSEPATSALQEVAAGLASVKSAIMSDAADRNQAIDMLTNLLRETLQETTAAISHDASTASAFSKTASAFANPILSAPGSKPDLFSTAAERTLGAPRPKEEAALEAASGAPNTVGSATLAALPAPVMSAELSLTTPPDPIPVVRAHAPAASQPLAVVARPLLAGEGLMKATQHQSSMPSNTSFSIRAAASTPHAARAQPARVAEVAMAKPPSGLSGSVGQQQQAAVMQQQTMQQLQMRRAAQYGGCGGKPTAAGRAQTFSDLNTALEEYSRTGDMSVLQGLSNFVGSPDQNLLRSLSADVRQLPDFAGSSGQVGALSARDLLYPNSFVDAYQLDVDSSQGSALSAVFLSGVDLNQPRAGSAPAFLHTSAPLGECGGLGASMGHGMYSNPYGAAFNTEGAAGAALAASEQAGSSGLSAFEAGFLHGATAMGMRAGEGALPPTSYGGPPGSGPEGWSPE</sequence>
<evidence type="ECO:0000259" key="7">
    <source>
        <dbReference type="PROSITE" id="PS50103"/>
    </source>
</evidence>
<dbReference type="InterPro" id="IPR036855">
    <property type="entry name" value="Znf_CCCH_sf"/>
</dbReference>